<dbReference type="HOGENOM" id="CLU_046025_2_1_1"/>
<dbReference type="EMBL" id="AACS02000009">
    <property type="protein sequence ID" value="EAU89874.2"/>
    <property type="molecule type" value="Genomic_DNA"/>
</dbReference>
<dbReference type="GeneID" id="6008457"/>
<keyword evidence="3" id="KW-1185">Reference proteome</keyword>
<dbReference type="OrthoDB" id="3223377at2759"/>
<dbReference type="Proteomes" id="UP000001861">
    <property type="component" value="Unassembled WGS sequence"/>
</dbReference>
<comment type="caution">
    <text evidence="2">The sequence shown here is derived from an EMBL/GenBank/DDBJ whole genome shotgun (WGS) entry which is preliminary data.</text>
</comment>
<feature type="transmembrane region" description="Helical" evidence="1">
    <location>
        <begin position="171"/>
        <end position="193"/>
    </location>
</feature>
<dbReference type="RefSeq" id="XP_001831975.2">
    <property type="nucleotide sequence ID" value="XM_001831923.2"/>
</dbReference>
<keyword evidence="1" id="KW-1133">Transmembrane helix</keyword>
<dbReference type="PANTHER" id="PTHR40465:SF1">
    <property type="entry name" value="DUF6534 DOMAIN-CONTAINING PROTEIN"/>
    <property type="match status" value="1"/>
</dbReference>
<feature type="transmembrane region" description="Helical" evidence="1">
    <location>
        <begin position="17"/>
        <end position="40"/>
    </location>
</feature>
<dbReference type="PANTHER" id="PTHR40465">
    <property type="entry name" value="CHROMOSOME 1, WHOLE GENOME SHOTGUN SEQUENCE"/>
    <property type="match status" value="1"/>
</dbReference>
<dbReference type="OMA" id="SHAIINR"/>
<proteinExistence type="predicted"/>
<feature type="transmembrane region" description="Helical" evidence="1">
    <location>
        <begin position="52"/>
        <end position="73"/>
    </location>
</feature>
<accession>A8NAX3</accession>
<dbReference type="InParanoid" id="A8NAX3"/>
<evidence type="ECO:0000256" key="1">
    <source>
        <dbReference type="SAM" id="Phobius"/>
    </source>
</evidence>
<organism evidence="2 3">
    <name type="scientific">Coprinopsis cinerea (strain Okayama-7 / 130 / ATCC MYA-4618 / FGSC 9003)</name>
    <name type="common">Inky cap fungus</name>
    <name type="synonym">Hormographiella aspergillata</name>
    <dbReference type="NCBI Taxonomy" id="240176"/>
    <lineage>
        <taxon>Eukaryota</taxon>
        <taxon>Fungi</taxon>
        <taxon>Dikarya</taxon>
        <taxon>Basidiomycota</taxon>
        <taxon>Agaricomycotina</taxon>
        <taxon>Agaricomycetes</taxon>
        <taxon>Agaricomycetidae</taxon>
        <taxon>Agaricales</taxon>
        <taxon>Agaricineae</taxon>
        <taxon>Psathyrellaceae</taxon>
        <taxon>Coprinopsis</taxon>
    </lineage>
</organism>
<feature type="transmembrane region" description="Helical" evidence="1">
    <location>
        <begin position="93"/>
        <end position="113"/>
    </location>
</feature>
<dbReference type="KEGG" id="cci:CC1G_07026"/>
<name>A8NAX3_COPC7</name>
<sequence length="246" mass="26478">MAAIIENIDPILLSGPLYIGVLIAHLLFGAYIVQLFCYVYEIRRTTPRTLTAIVGLITIVETVSICLITETGWKCLVASSSAPDLNQLATYTPGMAAYPALNGVVACTVQLYFSHRIWTLSKLSAQAYIALVIALVACIGLGSTIIVSTFFGRIDQQVLGMPDEKGLTSSVSVALSAHLTADFLITVAMVRILRGYKDRTVLPAAKKLLTSFTVNTIENGMVTTICAATNLALFFARPHDALHVVL</sequence>
<feature type="transmembrane region" description="Helical" evidence="1">
    <location>
        <begin position="125"/>
        <end position="151"/>
    </location>
</feature>
<protein>
    <submittedName>
        <fullName evidence="2">Uncharacterized protein</fullName>
    </submittedName>
</protein>
<evidence type="ECO:0000313" key="3">
    <source>
        <dbReference type="Proteomes" id="UP000001861"/>
    </source>
</evidence>
<keyword evidence="1" id="KW-0812">Transmembrane</keyword>
<gene>
    <name evidence="2" type="ORF">CC1G_07026</name>
</gene>
<keyword evidence="1" id="KW-0472">Membrane</keyword>
<evidence type="ECO:0000313" key="2">
    <source>
        <dbReference type="EMBL" id="EAU89874.2"/>
    </source>
</evidence>
<dbReference type="AlphaFoldDB" id="A8NAX3"/>
<reference evidence="2 3" key="1">
    <citation type="journal article" date="2010" name="Proc. Natl. Acad. Sci. U.S.A.">
        <title>Insights into evolution of multicellular fungi from the assembled chromosomes of the mushroom Coprinopsis cinerea (Coprinus cinereus).</title>
        <authorList>
            <person name="Stajich J.E."/>
            <person name="Wilke S.K."/>
            <person name="Ahren D."/>
            <person name="Au C.H."/>
            <person name="Birren B.W."/>
            <person name="Borodovsky M."/>
            <person name="Burns C."/>
            <person name="Canback B."/>
            <person name="Casselton L.A."/>
            <person name="Cheng C.K."/>
            <person name="Deng J."/>
            <person name="Dietrich F.S."/>
            <person name="Fargo D.C."/>
            <person name="Farman M.L."/>
            <person name="Gathman A.C."/>
            <person name="Goldberg J."/>
            <person name="Guigo R."/>
            <person name="Hoegger P.J."/>
            <person name="Hooker J.B."/>
            <person name="Huggins A."/>
            <person name="James T.Y."/>
            <person name="Kamada T."/>
            <person name="Kilaru S."/>
            <person name="Kodira C."/>
            <person name="Kues U."/>
            <person name="Kupfer D."/>
            <person name="Kwan H.S."/>
            <person name="Lomsadze A."/>
            <person name="Li W."/>
            <person name="Lilly W.W."/>
            <person name="Ma L.J."/>
            <person name="Mackey A.J."/>
            <person name="Manning G."/>
            <person name="Martin F."/>
            <person name="Muraguchi H."/>
            <person name="Natvig D.O."/>
            <person name="Palmerini H."/>
            <person name="Ramesh M.A."/>
            <person name="Rehmeyer C.J."/>
            <person name="Roe B.A."/>
            <person name="Shenoy N."/>
            <person name="Stanke M."/>
            <person name="Ter-Hovhannisyan V."/>
            <person name="Tunlid A."/>
            <person name="Velagapudi R."/>
            <person name="Vision T.J."/>
            <person name="Zeng Q."/>
            <person name="Zolan M.E."/>
            <person name="Pukkila P.J."/>
        </authorList>
    </citation>
    <scope>NUCLEOTIDE SEQUENCE [LARGE SCALE GENOMIC DNA]</scope>
    <source>
        <strain evidence="3">Okayama-7 / 130 / ATCC MYA-4618 / FGSC 9003</strain>
    </source>
</reference>
<dbReference type="VEuPathDB" id="FungiDB:CC1G_07026"/>